<reference evidence="1" key="1">
    <citation type="journal article" date="2021" name="Proc. Natl. Acad. Sci. U.S.A.">
        <title>A Catalog of Tens of Thousands of Viruses from Human Metagenomes Reveals Hidden Associations with Chronic Diseases.</title>
        <authorList>
            <person name="Tisza M.J."/>
            <person name="Buck C.B."/>
        </authorList>
    </citation>
    <scope>NUCLEOTIDE SEQUENCE</scope>
    <source>
        <strain evidence="1">CtTVN2</strain>
    </source>
</reference>
<name>A0A8S5S8N6_9CAUD</name>
<proteinExistence type="predicted"/>
<sequence>MYLCKLAWRRRGGCGPLTTITTTISVLWTRAGAQTITMQTVLWRWFPDFAMLGQME</sequence>
<dbReference type="EMBL" id="BK032551">
    <property type="protein sequence ID" value="DAF47179.1"/>
    <property type="molecule type" value="Genomic_DNA"/>
</dbReference>
<evidence type="ECO:0000313" key="1">
    <source>
        <dbReference type="EMBL" id="DAF47179.1"/>
    </source>
</evidence>
<accession>A0A8S5S8N6</accession>
<organism evidence="1">
    <name type="scientific">Caudovirales sp. ctTVN2</name>
    <dbReference type="NCBI Taxonomy" id="2827634"/>
    <lineage>
        <taxon>Viruses</taxon>
        <taxon>Duplodnaviria</taxon>
        <taxon>Heunggongvirae</taxon>
        <taxon>Uroviricota</taxon>
        <taxon>Caudoviricetes</taxon>
    </lineage>
</organism>
<protein>
    <submittedName>
        <fullName evidence="1">Uncharacterized protein</fullName>
    </submittedName>
</protein>